<sequence>MDDQAEGKRPSRFAGLGRWWNGLERWQQWGVLAIGAVLIYLLPVINPPLITSEPSTDFPITCANMAIYALAALGLNVVVGQAGLLDLGYVGFFAVGAYVAALWTSSDSTFVHLPFLWTLPLAMIVTVFFGIILGIPTLRLRGDYLAIVTLGFGEIIRLLATLIPALHGQTGFQNIGAPPGTSDDGNPIFANNKGIPWYWLTVSVIILMMLLLGNLERSRAGRAWIAIREDEDAAEIMGVPTFKFKLWAFGIGAALGGLSGALFAGLNGFVNNQKFDVQTSMLFLAAVVLGGAGNKFGAVLGGALIAYIPLRFTGLAEYKILIFGIILVLLMIFRPQGLFGARNHLLAYASRARKWLTNRESPTGPVETAKESGS</sequence>
<dbReference type="Pfam" id="PF02653">
    <property type="entry name" value="BPD_transp_2"/>
    <property type="match status" value="1"/>
</dbReference>
<evidence type="ECO:0000256" key="4">
    <source>
        <dbReference type="ARBA" id="ARBA00022989"/>
    </source>
</evidence>
<name>A0A0K1JQC8_9MICO</name>
<keyword evidence="2" id="KW-1003">Cell membrane</keyword>
<dbReference type="InterPro" id="IPR043428">
    <property type="entry name" value="LivM-like"/>
</dbReference>
<feature type="transmembrane region" description="Helical" evidence="6">
    <location>
        <begin position="144"/>
        <end position="166"/>
    </location>
</feature>
<feature type="transmembrane region" description="Helical" evidence="6">
    <location>
        <begin position="84"/>
        <end position="103"/>
    </location>
</feature>
<proteinExistence type="predicted"/>
<keyword evidence="4 6" id="KW-1133">Transmembrane helix</keyword>
<evidence type="ECO:0000256" key="5">
    <source>
        <dbReference type="ARBA" id="ARBA00023136"/>
    </source>
</evidence>
<feature type="transmembrane region" description="Helical" evidence="6">
    <location>
        <begin position="197"/>
        <end position="215"/>
    </location>
</feature>
<evidence type="ECO:0000256" key="2">
    <source>
        <dbReference type="ARBA" id="ARBA00022475"/>
    </source>
</evidence>
<dbReference type="PATRIC" id="fig|571913.6.peg.2901"/>
<dbReference type="PANTHER" id="PTHR30482:SF10">
    <property type="entry name" value="HIGH-AFFINITY BRANCHED-CHAIN AMINO ACID TRANSPORT PROTEIN BRAE"/>
    <property type="match status" value="1"/>
</dbReference>
<accession>A0A0K1JQC8</accession>
<dbReference type="GO" id="GO:0005886">
    <property type="term" value="C:plasma membrane"/>
    <property type="evidence" value="ECO:0007669"/>
    <property type="project" value="UniProtKB-SubCell"/>
</dbReference>
<evidence type="ECO:0000256" key="6">
    <source>
        <dbReference type="SAM" id="Phobius"/>
    </source>
</evidence>
<keyword evidence="8" id="KW-1185">Reference proteome</keyword>
<feature type="transmembrane region" description="Helical" evidence="6">
    <location>
        <begin position="29"/>
        <end position="46"/>
    </location>
</feature>
<evidence type="ECO:0000313" key="8">
    <source>
        <dbReference type="Proteomes" id="UP000066480"/>
    </source>
</evidence>
<dbReference type="PANTHER" id="PTHR30482">
    <property type="entry name" value="HIGH-AFFINITY BRANCHED-CHAIN AMINO ACID TRANSPORT SYSTEM PERMEASE"/>
    <property type="match status" value="1"/>
</dbReference>
<reference evidence="7 8" key="1">
    <citation type="submission" date="2015-03" db="EMBL/GenBank/DDBJ databases">
        <title>Luteipulveratus halotolerans sp. nov., a novel actinobacterium (Dermacoccaceae) from Sarawak, Malaysia.</title>
        <authorList>
            <person name="Juboi H."/>
            <person name="Basik A."/>
            <person name="Shamsul S.S."/>
            <person name="Arnold P."/>
            <person name="Schmitt E.K."/>
            <person name="Sanglier J.-J."/>
            <person name="Yeo T."/>
        </authorList>
    </citation>
    <scope>NUCLEOTIDE SEQUENCE [LARGE SCALE GENOMIC DNA]</scope>
    <source>
        <strain evidence="7 8">MN07-A0370</strain>
    </source>
</reference>
<dbReference type="GO" id="GO:0015658">
    <property type="term" value="F:branched-chain amino acid transmembrane transporter activity"/>
    <property type="evidence" value="ECO:0007669"/>
    <property type="project" value="InterPro"/>
</dbReference>
<feature type="transmembrane region" description="Helical" evidence="6">
    <location>
        <begin position="282"/>
        <end position="308"/>
    </location>
</feature>
<dbReference type="InterPro" id="IPR001851">
    <property type="entry name" value="ABC_transp_permease"/>
</dbReference>
<dbReference type="EMBL" id="CP011112">
    <property type="protein sequence ID" value="AKU18932.1"/>
    <property type="molecule type" value="Genomic_DNA"/>
</dbReference>
<comment type="subcellular location">
    <subcellularLocation>
        <location evidence="1">Cell membrane</location>
        <topology evidence="1">Multi-pass membrane protein</topology>
    </subcellularLocation>
</comment>
<evidence type="ECO:0000256" key="3">
    <source>
        <dbReference type="ARBA" id="ARBA00022692"/>
    </source>
</evidence>
<keyword evidence="3 6" id="KW-0812">Transmembrane</keyword>
<dbReference type="STRING" id="571913.VV02_14285"/>
<feature type="transmembrane region" description="Helical" evidence="6">
    <location>
        <begin position="246"/>
        <end position="270"/>
    </location>
</feature>
<feature type="transmembrane region" description="Helical" evidence="6">
    <location>
        <begin position="58"/>
        <end position="79"/>
    </location>
</feature>
<organism evidence="7 8">
    <name type="scientific">Luteipulveratus mongoliensis</name>
    <dbReference type="NCBI Taxonomy" id="571913"/>
    <lineage>
        <taxon>Bacteria</taxon>
        <taxon>Bacillati</taxon>
        <taxon>Actinomycetota</taxon>
        <taxon>Actinomycetes</taxon>
        <taxon>Micrococcales</taxon>
        <taxon>Dermacoccaceae</taxon>
        <taxon>Luteipulveratus</taxon>
    </lineage>
</organism>
<dbReference type="KEGG" id="lmoi:VV02_14285"/>
<feature type="transmembrane region" description="Helical" evidence="6">
    <location>
        <begin position="115"/>
        <end position="135"/>
    </location>
</feature>
<feature type="transmembrane region" description="Helical" evidence="6">
    <location>
        <begin position="320"/>
        <end position="339"/>
    </location>
</feature>
<protein>
    <submittedName>
        <fullName evidence="7">Branched-chain amino acid ABC transporter</fullName>
    </submittedName>
</protein>
<keyword evidence="5 6" id="KW-0472">Membrane</keyword>
<evidence type="ECO:0000313" key="7">
    <source>
        <dbReference type="EMBL" id="AKU18932.1"/>
    </source>
</evidence>
<gene>
    <name evidence="7" type="ORF">VV02_14285</name>
</gene>
<evidence type="ECO:0000256" key="1">
    <source>
        <dbReference type="ARBA" id="ARBA00004651"/>
    </source>
</evidence>
<dbReference type="CDD" id="cd06581">
    <property type="entry name" value="TM_PBP1_LivM_like"/>
    <property type="match status" value="1"/>
</dbReference>
<dbReference type="AlphaFoldDB" id="A0A0K1JQC8"/>
<dbReference type="Proteomes" id="UP000066480">
    <property type="component" value="Chromosome"/>
</dbReference>